<reference evidence="5 6" key="1">
    <citation type="submission" date="2019-08" db="EMBL/GenBank/DDBJ databases">
        <title>Bacillus genomes from the desert of Cuatro Cienegas, Coahuila.</title>
        <authorList>
            <person name="Olmedo-Alvarez G."/>
        </authorList>
    </citation>
    <scope>NUCLEOTIDE SEQUENCE [LARGE SCALE GENOMIC DNA]</scope>
    <source>
        <strain evidence="5 6">CH451a_14T</strain>
    </source>
</reference>
<name>A0A5D4TL95_9BACI</name>
<dbReference type="RefSeq" id="WP_148992440.1">
    <property type="nucleotide sequence ID" value="NZ_VTEW01000015.1"/>
</dbReference>
<dbReference type="Gene3D" id="3.40.50.720">
    <property type="entry name" value="NAD(P)-binding Rossmann-like Domain"/>
    <property type="match status" value="1"/>
</dbReference>
<organism evidence="5 6">
    <name type="scientific">Rossellomorea aquimaris</name>
    <dbReference type="NCBI Taxonomy" id="189382"/>
    <lineage>
        <taxon>Bacteria</taxon>
        <taxon>Bacillati</taxon>
        <taxon>Bacillota</taxon>
        <taxon>Bacilli</taxon>
        <taxon>Bacillales</taxon>
        <taxon>Bacillaceae</taxon>
        <taxon>Rossellomorea</taxon>
    </lineage>
</organism>
<gene>
    <name evidence="5" type="ORF">FZC80_16170</name>
</gene>
<keyword evidence="3" id="KW-0520">NAD</keyword>
<evidence type="ECO:0000259" key="4">
    <source>
        <dbReference type="Pfam" id="PF01370"/>
    </source>
</evidence>
<dbReference type="AlphaFoldDB" id="A0A5D4TL95"/>
<dbReference type="InterPro" id="IPR036291">
    <property type="entry name" value="NAD(P)-bd_dom_sf"/>
</dbReference>
<evidence type="ECO:0000256" key="1">
    <source>
        <dbReference type="ARBA" id="ARBA00007637"/>
    </source>
</evidence>
<comment type="caution">
    <text evidence="5">The sequence shown here is derived from an EMBL/GenBank/DDBJ whole genome shotgun (WGS) entry which is preliminary data.</text>
</comment>
<evidence type="ECO:0000313" key="6">
    <source>
        <dbReference type="Proteomes" id="UP000325054"/>
    </source>
</evidence>
<comment type="similarity">
    <text evidence="1">Belongs to the NAD(P)-dependent epimerase/dehydratase family.</text>
</comment>
<dbReference type="Proteomes" id="UP000325054">
    <property type="component" value="Unassembled WGS sequence"/>
</dbReference>
<dbReference type="SUPFAM" id="SSF51735">
    <property type="entry name" value="NAD(P)-binding Rossmann-fold domains"/>
    <property type="match status" value="1"/>
</dbReference>
<evidence type="ECO:0000256" key="3">
    <source>
        <dbReference type="ARBA" id="ARBA00023027"/>
    </source>
</evidence>
<dbReference type="PANTHER" id="PTHR43103:SF5">
    <property type="entry name" value="4-EPIMERASE, PUTATIVE (AFU_ORTHOLOGUE AFUA_7G00360)-RELATED"/>
    <property type="match status" value="1"/>
</dbReference>
<dbReference type="Pfam" id="PF01370">
    <property type="entry name" value="Epimerase"/>
    <property type="match status" value="1"/>
</dbReference>
<dbReference type="OrthoDB" id="9779902at2"/>
<feature type="domain" description="NAD-dependent epimerase/dehydratase" evidence="4">
    <location>
        <begin position="8"/>
        <end position="179"/>
    </location>
</feature>
<dbReference type="PANTHER" id="PTHR43103">
    <property type="entry name" value="NUCLEOSIDE-DIPHOSPHATE-SUGAR EPIMERASE"/>
    <property type="match status" value="1"/>
</dbReference>
<proteinExistence type="inferred from homology"/>
<evidence type="ECO:0000256" key="2">
    <source>
        <dbReference type="ARBA" id="ARBA00023002"/>
    </source>
</evidence>
<accession>A0A5D4TL95</accession>
<dbReference type="InterPro" id="IPR001509">
    <property type="entry name" value="Epimerase_deHydtase"/>
</dbReference>
<evidence type="ECO:0000313" key="5">
    <source>
        <dbReference type="EMBL" id="TYS75739.1"/>
    </source>
</evidence>
<dbReference type="EMBL" id="VTEW01000015">
    <property type="protein sequence ID" value="TYS75739.1"/>
    <property type="molecule type" value="Genomic_DNA"/>
</dbReference>
<protein>
    <submittedName>
        <fullName evidence="5">NAD(P)-dependent oxidoreductase</fullName>
    </submittedName>
</protein>
<keyword evidence="2" id="KW-0560">Oxidoreductase</keyword>
<dbReference type="GO" id="GO:0016491">
    <property type="term" value="F:oxidoreductase activity"/>
    <property type="evidence" value="ECO:0007669"/>
    <property type="project" value="UniProtKB-KW"/>
</dbReference>
<sequence length="254" mass="28735">MVRSRKRIFLLGASGVIGDIILEGLSSKYDFILADIERKRSDSTFPYLQVDASSYKDLYKSVPKDTDIIINLVALPEMPEVVDIETMDQMTDVYLKASYNTLTIARELNIKKVIFASSNHVTDVYENEGNSLLENEITSEDYPYSRGVYGVLKLASENLGYVFHHHYGMSIVNLRIGTVKKNEKEAVKRDQRITKTLLSSVDAVELFEKTIESSVAFGTYYGVSDNPGKPWSIENAEKEIHYQSKVNTSHILQD</sequence>